<sequence>MVARCKQLVDAEGAEFSEDYTSNSMLHFLLASGQDISSRALRDDLMTLLIAGHETTAAALTWALHLLAGSPGAVAR</sequence>
<dbReference type="GO" id="GO:0005506">
    <property type="term" value="F:iron ion binding"/>
    <property type="evidence" value="ECO:0007669"/>
    <property type="project" value="InterPro"/>
</dbReference>
<keyword evidence="2" id="KW-1185">Reference proteome</keyword>
<organism evidence="1 2">
    <name type="scientific">Tetrabaena socialis</name>
    <dbReference type="NCBI Taxonomy" id="47790"/>
    <lineage>
        <taxon>Eukaryota</taxon>
        <taxon>Viridiplantae</taxon>
        <taxon>Chlorophyta</taxon>
        <taxon>core chlorophytes</taxon>
        <taxon>Chlorophyceae</taxon>
        <taxon>CS clade</taxon>
        <taxon>Chlamydomonadales</taxon>
        <taxon>Tetrabaenaceae</taxon>
        <taxon>Tetrabaena</taxon>
    </lineage>
</organism>
<dbReference type="InterPro" id="IPR001128">
    <property type="entry name" value="Cyt_P450"/>
</dbReference>
<dbReference type="GO" id="GO:0020037">
    <property type="term" value="F:heme binding"/>
    <property type="evidence" value="ECO:0007669"/>
    <property type="project" value="InterPro"/>
</dbReference>
<dbReference type="Gene3D" id="1.10.630.10">
    <property type="entry name" value="Cytochrome P450"/>
    <property type="match status" value="1"/>
</dbReference>
<dbReference type="OrthoDB" id="1470350at2759"/>
<dbReference type="InterPro" id="IPR036396">
    <property type="entry name" value="Cyt_P450_sf"/>
</dbReference>
<dbReference type="AlphaFoldDB" id="A0A2J7ZIR3"/>
<proteinExistence type="predicted"/>
<accession>A0A2J7ZIR3</accession>
<dbReference type="Proteomes" id="UP000236333">
    <property type="component" value="Unassembled WGS sequence"/>
</dbReference>
<dbReference type="GO" id="GO:0016705">
    <property type="term" value="F:oxidoreductase activity, acting on paired donors, with incorporation or reduction of molecular oxygen"/>
    <property type="evidence" value="ECO:0007669"/>
    <property type="project" value="InterPro"/>
</dbReference>
<feature type="non-terminal residue" evidence="1">
    <location>
        <position position="76"/>
    </location>
</feature>
<evidence type="ECO:0000313" key="1">
    <source>
        <dbReference type="EMBL" id="PNH00159.1"/>
    </source>
</evidence>
<dbReference type="GO" id="GO:0004497">
    <property type="term" value="F:monooxygenase activity"/>
    <property type="evidence" value="ECO:0007669"/>
    <property type="project" value="InterPro"/>
</dbReference>
<dbReference type="Pfam" id="PF00067">
    <property type="entry name" value="p450"/>
    <property type="match status" value="1"/>
</dbReference>
<evidence type="ECO:0000313" key="2">
    <source>
        <dbReference type="Proteomes" id="UP000236333"/>
    </source>
</evidence>
<gene>
    <name evidence="1" type="ORF">TSOC_014061</name>
</gene>
<name>A0A2J7ZIR3_9CHLO</name>
<reference evidence="1 2" key="1">
    <citation type="journal article" date="2017" name="Mol. Biol. Evol.">
        <title>The 4-celled Tetrabaena socialis nuclear genome reveals the essential components for genetic control of cell number at the origin of multicellularity in the volvocine lineage.</title>
        <authorList>
            <person name="Featherston J."/>
            <person name="Arakaki Y."/>
            <person name="Hanschen E.R."/>
            <person name="Ferris P.J."/>
            <person name="Michod R.E."/>
            <person name="Olson B.J.S.C."/>
            <person name="Nozaki H."/>
            <person name="Durand P.M."/>
        </authorList>
    </citation>
    <scope>NUCLEOTIDE SEQUENCE [LARGE SCALE GENOMIC DNA]</scope>
    <source>
        <strain evidence="1 2">NIES-571</strain>
    </source>
</reference>
<comment type="caution">
    <text evidence="1">The sequence shown here is derived from an EMBL/GenBank/DDBJ whole genome shotgun (WGS) entry which is preliminary data.</text>
</comment>
<dbReference type="EMBL" id="PGGS01001656">
    <property type="protein sequence ID" value="PNH00159.1"/>
    <property type="molecule type" value="Genomic_DNA"/>
</dbReference>
<protein>
    <submittedName>
        <fullName evidence="1">Protein LUTEIN DEFICIENT 5, chloroplastic</fullName>
    </submittedName>
</protein>
<dbReference type="SUPFAM" id="SSF48264">
    <property type="entry name" value="Cytochrome P450"/>
    <property type="match status" value="1"/>
</dbReference>